<keyword evidence="4" id="KW-1185">Reference proteome</keyword>
<organism evidence="3 4">
    <name type="scientific">Arsenicicoccus piscis</name>
    <dbReference type="NCBI Taxonomy" id="673954"/>
    <lineage>
        <taxon>Bacteria</taxon>
        <taxon>Bacillati</taxon>
        <taxon>Actinomycetota</taxon>
        <taxon>Actinomycetes</taxon>
        <taxon>Micrococcales</taxon>
        <taxon>Intrasporangiaceae</taxon>
        <taxon>Arsenicicoccus</taxon>
    </lineage>
</organism>
<evidence type="ECO:0000256" key="1">
    <source>
        <dbReference type="SAM" id="MobiDB-lite"/>
    </source>
</evidence>
<evidence type="ECO:0000313" key="4">
    <source>
        <dbReference type="Proteomes" id="UP001157109"/>
    </source>
</evidence>
<dbReference type="Gene3D" id="3.40.50.1820">
    <property type="entry name" value="alpha/beta hydrolase"/>
    <property type="match status" value="1"/>
</dbReference>
<dbReference type="InterPro" id="IPR013094">
    <property type="entry name" value="AB_hydrolase_3"/>
</dbReference>
<feature type="domain" description="Alpha/beta hydrolase fold-3" evidence="2">
    <location>
        <begin position="4"/>
        <end position="84"/>
    </location>
</feature>
<evidence type="ECO:0000259" key="2">
    <source>
        <dbReference type="Pfam" id="PF07859"/>
    </source>
</evidence>
<dbReference type="Proteomes" id="UP001157109">
    <property type="component" value="Unassembled WGS sequence"/>
</dbReference>
<gene>
    <name evidence="3" type="ORF">GCM10025862_29250</name>
</gene>
<sequence>MLPHDPWLCREGTRVFIDLWRRELPVDDPLVSPLAGDLTGLGPISLYAGTRDILWPDARLLVTRAREAGVDIDYHEQADLLHVTMRATPAITSTTALPRKSLQKTLIRRRAHPAARPAPAAPPTPRRGSESR</sequence>
<reference evidence="4" key="1">
    <citation type="journal article" date="2019" name="Int. J. Syst. Evol. Microbiol.">
        <title>The Global Catalogue of Microorganisms (GCM) 10K type strain sequencing project: providing services to taxonomists for standard genome sequencing and annotation.</title>
        <authorList>
            <consortium name="The Broad Institute Genomics Platform"/>
            <consortium name="The Broad Institute Genome Sequencing Center for Infectious Disease"/>
            <person name="Wu L."/>
            <person name="Ma J."/>
        </authorList>
    </citation>
    <scope>NUCLEOTIDE SEQUENCE [LARGE SCALE GENOMIC DNA]</scope>
    <source>
        <strain evidence="4">NBRC 105830</strain>
    </source>
</reference>
<name>A0ABQ6HR16_9MICO</name>
<evidence type="ECO:0000313" key="3">
    <source>
        <dbReference type="EMBL" id="GMA20904.1"/>
    </source>
</evidence>
<dbReference type="Pfam" id="PF07859">
    <property type="entry name" value="Abhydrolase_3"/>
    <property type="match status" value="1"/>
</dbReference>
<dbReference type="InterPro" id="IPR029058">
    <property type="entry name" value="AB_hydrolase_fold"/>
</dbReference>
<comment type="caution">
    <text evidence="3">The sequence shown here is derived from an EMBL/GenBank/DDBJ whole genome shotgun (WGS) entry which is preliminary data.</text>
</comment>
<proteinExistence type="predicted"/>
<feature type="region of interest" description="Disordered" evidence="1">
    <location>
        <begin position="103"/>
        <end position="132"/>
    </location>
</feature>
<protein>
    <recommendedName>
        <fullName evidence="2">Alpha/beta hydrolase fold-3 domain-containing protein</fullName>
    </recommendedName>
</protein>
<dbReference type="SUPFAM" id="SSF53474">
    <property type="entry name" value="alpha/beta-Hydrolases"/>
    <property type="match status" value="1"/>
</dbReference>
<accession>A0ABQ6HR16</accession>
<dbReference type="EMBL" id="BSUJ01000001">
    <property type="protein sequence ID" value="GMA20904.1"/>
    <property type="molecule type" value="Genomic_DNA"/>
</dbReference>